<dbReference type="InterPro" id="IPR025291">
    <property type="entry name" value="DUF4153"/>
</dbReference>
<feature type="transmembrane region" description="Helical" evidence="1">
    <location>
        <begin position="74"/>
        <end position="92"/>
    </location>
</feature>
<feature type="transmembrane region" description="Helical" evidence="1">
    <location>
        <begin position="281"/>
        <end position="306"/>
    </location>
</feature>
<keyword evidence="1" id="KW-1133">Transmembrane helix</keyword>
<feature type="transmembrane region" description="Helical" evidence="1">
    <location>
        <begin position="318"/>
        <end position="339"/>
    </location>
</feature>
<evidence type="ECO:0000313" key="3">
    <source>
        <dbReference type="Proteomes" id="UP001220964"/>
    </source>
</evidence>
<feature type="transmembrane region" description="Helical" evidence="1">
    <location>
        <begin position="185"/>
        <end position="205"/>
    </location>
</feature>
<protein>
    <submittedName>
        <fullName evidence="2">DUF4153 domain-containing protein</fullName>
    </submittedName>
</protein>
<keyword evidence="1" id="KW-0472">Membrane</keyword>
<sequence length="586" mass="61863">MTMAADPAMRILARRALMTGIGGLGGLAAWLLIDVLPNHLDSDRLILFLSAALGGVFACFLAAAGALPPRRAALVAALASLPAAGLLWWGSFRYDSVGDYLRTGHAPIAFGLILFLSLPFLIVAHRPGEVWRSYPALFRQSWDIAVRYAAAWIFVGAFWAVVFLSDALLGLVGLDVIERVVELDPVAPALTGAVLGLALAVVAELADYISPFLILRLLRLFLPVVLVVTAVFLVALPVRGLTELFGGLSVAAVLLSMALGIATLITSAVEREDAEAADSAVLRGAAQALALAVPLLTATALYAVWLRVGDYGWTPDRIAAACASAVGLGYGVLYSLAVLARRGWMERIRRANIAMALAVIAVAALWLTPVLNAERLSARDQVARFTSGAVDAEALDLWLLGHELGRAGKAAVAELAALEHPEAAELDRRIARLETATDRFRFERGGRAEDPAAQRAEILALAAVRPEGHALPPALLAEASLAQLTGWLGGCRRTTPGGHPGCAVLFADLSPAVAGEEALIFWLTGESGVNVALLPGDVPLSLRFLQGRAVNLEPRAIDRVLAGDFALAPVELRALRLDGAEILLMP</sequence>
<organism evidence="2 3">
    <name type="scientific">Psychromarinibacter sediminicola</name>
    <dbReference type="NCBI Taxonomy" id="3033385"/>
    <lineage>
        <taxon>Bacteria</taxon>
        <taxon>Pseudomonadati</taxon>
        <taxon>Pseudomonadota</taxon>
        <taxon>Alphaproteobacteria</taxon>
        <taxon>Rhodobacterales</taxon>
        <taxon>Paracoccaceae</taxon>
        <taxon>Psychromarinibacter</taxon>
    </lineage>
</organism>
<comment type="caution">
    <text evidence="2">The sequence shown here is derived from an EMBL/GenBank/DDBJ whole genome shotgun (WGS) entry which is preliminary data.</text>
</comment>
<keyword evidence="3" id="KW-1185">Reference proteome</keyword>
<gene>
    <name evidence="2" type="ORF">P1J78_18515</name>
</gene>
<dbReference type="Proteomes" id="UP001220964">
    <property type="component" value="Unassembled WGS sequence"/>
</dbReference>
<feature type="transmembrane region" description="Helical" evidence="1">
    <location>
        <begin position="145"/>
        <end position="165"/>
    </location>
</feature>
<dbReference type="AlphaFoldDB" id="A0AAE3TAD3"/>
<reference evidence="2" key="1">
    <citation type="submission" date="2023-03" db="EMBL/GenBank/DDBJ databases">
        <title>Multiphase analysis and comparison of six strains from genera Psychromarinibacter, Lutimaribacter, and Maritimibacter, including a novel species: Psychromarinibacter sediminicola sp. nov.</title>
        <authorList>
            <person name="Wang Y.-H."/>
            <person name="Ye M.-Q."/>
            <person name="Du Z.-J."/>
        </authorList>
    </citation>
    <scope>NUCLEOTIDE SEQUENCE</scope>
    <source>
        <strain evidence="2">C21-152</strain>
    </source>
</reference>
<feature type="transmembrane region" description="Helical" evidence="1">
    <location>
        <begin position="217"/>
        <end position="238"/>
    </location>
</feature>
<evidence type="ECO:0000313" key="2">
    <source>
        <dbReference type="EMBL" id="MDF0602738.1"/>
    </source>
</evidence>
<dbReference type="Pfam" id="PF13687">
    <property type="entry name" value="DUF4153"/>
    <property type="match status" value="1"/>
</dbReference>
<name>A0AAE3TAD3_9RHOB</name>
<keyword evidence="1" id="KW-0812">Transmembrane</keyword>
<proteinExistence type="predicted"/>
<feature type="transmembrane region" description="Helical" evidence="1">
    <location>
        <begin position="12"/>
        <end position="33"/>
    </location>
</feature>
<accession>A0AAE3TAD3</accession>
<evidence type="ECO:0000256" key="1">
    <source>
        <dbReference type="SAM" id="Phobius"/>
    </source>
</evidence>
<feature type="transmembrane region" description="Helical" evidence="1">
    <location>
        <begin position="104"/>
        <end position="124"/>
    </location>
</feature>
<dbReference type="EMBL" id="JARGYC010000059">
    <property type="protein sequence ID" value="MDF0602738.1"/>
    <property type="molecule type" value="Genomic_DNA"/>
</dbReference>
<feature type="transmembrane region" description="Helical" evidence="1">
    <location>
        <begin position="45"/>
        <end position="67"/>
    </location>
</feature>
<feature type="transmembrane region" description="Helical" evidence="1">
    <location>
        <begin position="351"/>
        <end position="371"/>
    </location>
</feature>
<feature type="transmembrane region" description="Helical" evidence="1">
    <location>
        <begin position="244"/>
        <end position="269"/>
    </location>
</feature>
<dbReference type="RefSeq" id="WP_275568863.1">
    <property type="nucleotide sequence ID" value="NZ_JARGYC010000059.1"/>
</dbReference>